<dbReference type="Gene3D" id="3.40.50.720">
    <property type="entry name" value="NAD(P)-binding Rossmann-like Domain"/>
    <property type="match status" value="1"/>
</dbReference>
<evidence type="ECO:0000313" key="3">
    <source>
        <dbReference type="EMBL" id="CAD9277651.1"/>
    </source>
</evidence>
<dbReference type="EMBL" id="HBGK01012635">
    <property type="protein sequence ID" value="CAD9277651.1"/>
    <property type="molecule type" value="Transcribed_RNA"/>
</dbReference>
<reference evidence="3" key="1">
    <citation type="submission" date="2021-01" db="EMBL/GenBank/DDBJ databases">
        <authorList>
            <person name="Corre E."/>
            <person name="Pelletier E."/>
            <person name="Niang G."/>
            <person name="Scheremetjew M."/>
            <person name="Finn R."/>
            <person name="Kale V."/>
            <person name="Holt S."/>
            <person name="Cochrane G."/>
            <person name="Meng A."/>
            <person name="Brown T."/>
            <person name="Cohen L."/>
        </authorList>
    </citation>
    <scope>NUCLEOTIDE SEQUENCE</scope>
    <source>
        <strain evidence="3">CCMP 410</strain>
    </source>
</reference>
<feature type="region of interest" description="Disordered" evidence="1">
    <location>
        <begin position="66"/>
        <end position="113"/>
    </location>
</feature>
<proteinExistence type="predicted"/>
<feature type="compositionally biased region" description="Basic and acidic residues" evidence="1">
    <location>
        <begin position="1"/>
        <end position="11"/>
    </location>
</feature>
<evidence type="ECO:0000256" key="2">
    <source>
        <dbReference type="SAM" id="Phobius"/>
    </source>
</evidence>
<keyword evidence="2" id="KW-0472">Membrane</keyword>
<keyword evidence="2" id="KW-0812">Transmembrane</keyword>
<evidence type="ECO:0000256" key="1">
    <source>
        <dbReference type="SAM" id="MobiDB-lite"/>
    </source>
</evidence>
<gene>
    <name evidence="3" type="ORF">GOCE00092_LOCUS6560</name>
</gene>
<feature type="region of interest" description="Disordered" evidence="1">
    <location>
        <begin position="1"/>
        <end position="42"/>
    </location>
</feature>
<feature type="transmembrane region" description="Helical" evidence="2">
    <location>
        <begin position="130"/>
        <end position="151"/>
    </location>
</feature>
<dbReference type="PANTHER" id="PTHR43103">
    <property type="entry name" value="NUCLEOSIDE-DIPHOSPHATE-SUGAR EPIMERASE"/>
    <property type="match status" value="1"/>
</dbReference>
<dbReference type="SUPFAM" id="SSF51735">
    <property type="entry name" value="NAD(P)-binding Rossmann-fold domains"/>
    <property type="match status" value="1"/>
</dbReference>
<dbReference type="PANTHER" id="PTHR43103:SF3">
    <property type="entry name" value="ADP-L-GLYCERO-D-MANNO-HEPTOSE-6-EPIMERASE"/>
    <property type="match status" value="1"/>
</dbReference>
<sequence>MMEDEHHHHEWNGIGRNYFPQHASSHHRGSDDDDSDDGRMRPRAYSDEIVGTDLRQQQYIHHVATTPSASSPASQLHHRHGRGTNASGNKAAVNGNSHHVEPSRRYSGQGRTFNPMHFRRRKRKTGVSKCTLFGMTIFVLLLWYVALIILGEGYVNTQIQQTTYPALENYGRLMDAREGLQKDVQRKLTTIEQDRKVSSWTRQTKTRPLTSTDASWEIPTLKVARMDEAPRRVLPSVTADDGVPSLQEDLCGASAREAWADDAGESFPSKFVLSSKSRVLITGILNPVGMHLALALKSVCGVEVIAGVDPMFPNTVLNRMELLDRIKLLVTNVPKLIQPIVLPLIGLDPRKNLQKGPPKEQDILKVTGELNLLQHKPTHIIHLASYGEHLYRDDRSEALRNMQSPYGSAYHVPDMYRLRSSLLSMEQLLQSLGGVEPQSRPQLVYASFGQHGAHSSHVNMKTADEVMADVYFATHGVISTAVRLPNNVYGPLGFHGTPVFDMVERAVASWGHTDDASAARLAANLTTHFPHEQNTVYVRDVVEGLIAAMQHRPQRPAVLDFSASETRSLSSVANVILGTTEVVDGTATQNELAKNTHKLLHWSPTTSLREGLSRTVAWHLDRAFPFDKPIQVQTGAHPGKVNLTGSGDVYRKQLGIPTCAADDILCHTGNSFLPCSSECNSRKLCLPSVFDEVRDLLRLSVTTECDLILYTQSLGYDVHDLKLKATYKDDGSICNFAFVPRDSHLVRAAIEKVPDNRLSEFDVNLTPEDRLHPELVTQRKLDGLNGKILYKGWILVWVKDATTELPNHDMFMMKLNPGSFFSPDVKHALFVDEKFPVSPNTDDVMFLISQTHRPKLKERRVFRKEEDGQKHKYRLAAEPERRAITLVAPLKQYNHQDPTKNTAEEKHKLTVYEATKYMMVEVGEDFLSKEKPELKRQREFYERIPSFTNRVDLRSTNEPWYRFEMKHWIRSRWVVHDLKLEESRQLRCEWYQENVQWGNELDQLSFAHVMAKREIGRRIAHNEPDDHIKPVHIQHPELMTLTDAHEWHAIESEENRQAHVHAEEAFEILPRHLVETDDQRDEKALAEQMRLHHEGDKTSSKETPLFVRIMSERVMMLARLAWGEKHGKAVKKPHK</sequence>
<keyword evidence="2" id="KW-1133">Transmembrane helix</keyword>
<name>A0A7S1UV69_9STRA</name>
<organism evidence="3">
    <name type="scientific">Grammatophora oceanica</name>
    <dbReference type="NCBI Taxonomy" id="210454"/>
    <lineage>
        <taxon>Eukaryota</taxon>
        <taxon>Sar</taxon>
        <taxon>Stramenopiles</taxon>
        <taxon>Ochrophyta</taxon>
        <taxon>Bacillariophyta</taxon>
        <taxon>Fragilariophyceae</taxon>
        <taxon>Fragilariophycidae</taxon>
        <taxon>Rhabdonematales</taxon>
        <taxon>Grammatophoraceae</taxon>
        <taxon>Grammatophora</taxon>
    </lineage>
</organism>
<dbReference type="InterPro" id="IPR036291">
    <property type="entry name" value="NAD(P)-bd_dom_sf"/>
</dbReference>
<accession>A0A7S1UV69</accession>
<dbReference type="AlphaFoldDB" id="A0A7S1UV69"/>
<protein>
    <submittedName>
        <fullName evidence="3">Uncharacterized protein</fullName>
    </submittedName>
</protein>